<keyword evidence="1" id="KW-0805">Transcription regulation</keyword>
<keyword evidence="3" id="KW-0804">Transcription</keyword>
<dbReference type="InterPro" id="IPR036390">
    <property type="entry name" value="WH_DNA-bd_sf"/>
</dbReference>
<evidence type="ECO:0000313" key="6">
    <source>
        <dbReference type="EMBL" id="CAA9418229.1"/>
    </source>
</evidence>
<dbReference type="InterPro" id="IPR036388">
    <property type="entry name" value="WH-like_DNA-bd_sf"/>
</dbReference>
<accession>A0A6J4PRW4</accession>
<organism evidence="6">
    <name type="scientific">uncultured Rubrobacteraceae bacterium</name>
    <dbReference type="NCBI Taxonomy" id="349277"/>
    <lineage>
        <taxon>Bacteria</taxon>
        <taxon>Bacillati</taxon>
        <taxon>Actinomycetota</taxon>
        <taxon>Rubrobacteria</taxon>
        <taxon>Rubrobacterales</taxon>
        <taxon>Rubrobacteraceae</taxon>
        <taxon>environmental samples</taxon>
    </lineage>
</organism>
<sequence length="245" mass="26705">MGHVPEKGALSERVIAGISDAVVSGKLAAGDRLPPERKLAGQFGVSRTVVRDAIKTLSGRGILHARRGSGNFVADPGEEVPAGLVALAEGLSLGGEGFGDLFEVRKVLEAQAAHWAARRRSEHHVGRLRGIVEEAYRHAGDPDVLNETDARFHVAVAEASRNLVLVRVMFALLDLLATIRRETLDIAGRARLSLDEHERIIEEIERQAPEAAREAMLAHLISVESAVRFSDRQRSREENGPQMEE</sequence>
<reference evidence="6" key="1">
    <citation type="submission" date="2020-02" db="EMBL/GenBank/DDBJ databases">
        <authorList>
            <person name="Meier V. D."/>
        </authorList>
    </citation>
    <scope>NUCLEOTIDE SEQUENCE</scope>
    <source>
        <strain evidence="6">AVDCRST_MAG55</strain>
    </source>
</reference>
<evidence type="ECO:0000256" key="1">
    <source>
        <dbReference type="ARBA" id="ARBA00023015"/>
    </source>
</evidence>
<dbReference type="SMART" id="SM00895">
    <property type="entry name" value="FCD"/>
    <property type="match status" value="1"/>
</dbReference>
<dbReference type="GO" id="GO:0003677">
    <property type="term" value="F:DNA binding"/>
    <property type="evidence" value="ECO:0007669"/>
    <property type="project" value="UniProtKB-KW"/>
</dbReference>
<dbReference type="GO" id="GO:0003700">
    <property type="term" value="F:DNA-binding transcription factor activity"/>
    <property type="evidence" value="ECO:0007669"/>
    <property type="project" value="InterPro"/>
</dbReference>
<evidence type="ECO:0000259" key="5">
    <source>
        <dbReference type="PROSITE" id="PS50949"/>
    </source>
</evidence>
<evidence type="ECO:0000256" key="3">
    <source>
        <dbReference type="ARBA" id="ARBA00023163"/>
    </source>
</evidence>
<gene>
    <name evidence="6" type="ORF">AVDCRST_MAG55-1771</name>
</gene>
<dbReference type="SMART" id="SM00345">
    <property type="entry name" value="HTH_GNTR"/>
    <property type="match status" value="1"/>
</dbReference>
<dbReference type="SUPFAM" id="SSF48008">
    <property type="entry name" value="GntR ligand-binding domain-like"/>
    <property type="match status" value="1"/>
</dbReference>
<evidence type="ECO:0000256" key="4">
    <source>
        <dbReference type="SAM" id="Coils"/>
    </source>
</evidence>
<keyword evidence="4" id="KW-0175">Coiled coil</keyword>
<feature type="coiled-coil region" evidence="4">
    <location>
        <begin position="187"/>
        <end position="214"/>
    </location>
</feature>
<dbReference type="InterPro" id="IPR011711">
    <property type="entry name" value="GntR_C"/>
</dbReference>
<proteinExistence type="predicted"/>
<dbReference type="Pfam" id="PF00392">
    <property type="entry name" value="GntR"/>
    <property type="match status" value="1"/>
</dbReference>
<dbReference type="PANTHER" id="PTHR43537">
    <property type="entry name" value="TRANSCRIPTIONAL REGULATOR, GNTR FAMILY"/>
    <property type="match status" value="1"/>
</dbReference>
<dbReference type="PROSITE" id="PS50949">
    <property type="entry name" value="HTH_GNTR"/>
    <property type="match status" value="1"/>
</dbReference>
<protein>
    <submittedName>
        <fullName evidence="6">Transcriptional regulator, GntR family</fullName>
    </submittedName>
</protein>
<keyword evidence="2" id="KW-0238">DNA-binding</keyword>
<feature type="domain" description="HTH gntR-type" evidence="5">
    <location>
        <begin position="8"/>
        <end position="76"/>
    </location>
</feature>
<dbReference type="Pfam" id="PF07729">
    <property type="entry name" value="FCD"/>
    <property type="match status" value="1"/>
</dbReference>
<dbReference type="InterPro" id="IPR008920">
    <property type="entry name" value="TF_FadR/GntR_C"/>
</dbReference>
<dbReference type="Gene3D" id="1.10.10.10">
    <property type="entry name" value="Winged helix-like DNA-binding domain superfamily/Winged helix DNA-binding domain"/>
    <property type="match status" value="1"/>
</dbReference>
<dbReference type="InterPro" id="IPR000524">
    <property type="entry name" value="Tscrpt_reg_HTH_GntR"/>
</dbReference>
<dbReference type="PRINTS" id="PR00035">
    <property type="entry name" value="HTHGNTR"/>
</dbReference>
<dbReference type="CDD" id="cd07377">
    <property type="entry name" value="WHTH_GntR"/>
    <property type="match status" value="1"/>
</dbReference>
<name>A0A6J4PRW4_9ACTN</name>
<dbReference type="PANTHER" id="PTHR43537:SF5">
    <property type="entry name" value="UXU OPERON TRANSCRIPTIONAL REGULATOR"/>
    <property type="match status" value="1"/>
</dbReference>
<evidence type="ECO:0000256" key="2">
    <source>
        <dbReference type="ARBA" id="ARBA00023125"/>
    </source>
</evidence>
<dbReference type="Gene3D" id="1.20.120.530">
    <property type="entry name" value="GntR ligand-binding domain-like"/>
    <property type="match status" value="1"/>
</dbReference>
<dbReference type="SUPFAM" id="SSF46785">
    <property type="entry name" value="Winged helix' DNA-binding domain"/>
    <property type="match status" value="1"/>
</dbReference>
<dbReference type="AlphaFoldDB" id="A0A6J4PRW4"/>
<dbReference type="EMBL" id="CADCUZ010000078">
    <property type="protein sequence ID" value="CAA9418229.1"/>
    <property type="molecule type" value="Genomic_DNA"/>
</dbReference>